<dbReference type="GeneID" id="111251832"/>
<dbReference type="Proteomes" id="UP000594260">
    <property type="component" value="Unplaced"/>
</dbReference>
<evidence type="ECO:0000256" key="1">
    <source>
        <dbReference type="SAM" id="MobiDB-lite"/>
    </source>
</evidence>
<protein>
    <submittedName>
        <fullName evidence="2">Uncharacterized protein</fullName>
    </submittedName>
</protein>
<accession>A0A7M7KQW2</accession>
<evidence type="ECO:0000313" key="3">
    <source>
        <dbReference type="Proteomes" id="UP000594260"/>
    </source>
</evidence>
<dbReference type="InterPro" id="IPR052632">
    <property type="entry name" value="MICOS_subunit_Mic19"/>
</dbReference>
<name>A0A7M7KQW2_VARDE</name>
<dbReference type="CTD" id="54927"/>
<organism evidence="2 3">
    <name type="scientific">Varroa destructor</name>
    <name type="common">Honeybee mite</name>
    <dbReference type="NCBI Taxonomy" id="109461"/>
    <lineage>
        <taxon>Eukaryota</taxon>
        <taxon>Metazoa</taxon>
        <taxon>Ecdysozoa</taxon>
        <taxon>Arthropoda</taxon>
        <taxon>Chelicerata</taxon>
        <taxon>Arachnida</taxon>
        <taxon>Acari</taxon>
        <taxon>Parasitiformes</taxon>
        <taxon>Mesostigmata</taxon>
        <taxon>Gamasina</taxon>
        <taxon>Dermanyssoidea</taxon>
        <taxon>Varroidae</taxon>
        <taxon>Varroa</taxon>
    </lineage>
</organism>
<dbReference type="EnsemblMetazoa" id="XM_022808871">
    <property type="protein sequence ID" value="XP_022664606"/>
    <property type="gene ID" value="LOC111251832"/>
</dbReference>
<dbReference type="GO" id="GO:0007007">
    <property type="term" value="P:inner mitochondrial membrane organization"/>
    <property type="evidence" value="ECO:0007669"/>
    <property type="project" value="TreeGrafter"/>
</dbReference>
<evidence type="ECO:0000313" key="2">
    <source>
        <dbReference type="EnsemblMetazoa" id="XP_022664606"/>
    </source>
</evidence>
<dbReference type="PANTHER" id="PTHR21588:SF18">
    <property type="entry name" value="MICOS COMPLEX SUBUNIT MIC19"/>
    <property type="match status" value="1"/>
</dbReference>
<dbReference type="AlphaFoldDB" id="A0A7M7KQW2"/>
<dbReference type="PANTHER" id="PTHR21588">
    <property type="entry name" value="COILED-COIL-HELIX-COILED-COIL-HELIX DOMAIN CONTAINING 6"/>
    <property type="match status" value="1"/>
</dbReference>
<keyword evidence="3" id="KW-1185">Reference proteome</keyword>
<proteinExistence type="predicted"/>
<dbReference type="GO" id="GO:0061617">
    <property type="term" value="C:MICOS complex"/>
    <property type="evidence" value="ECO:0007669"/>
    <property type="project" value="TreeGrafter"/>
</dbReference>
<feature type="region of interest" description="Disordered" evidence="1">
    <location>
        <begin position="48"/>
        <end position="73"/>
    </location>
</feature>
<sequence length="171" mass="19084">MEVSSPERFRIDMGGTPSTRRVTVVNSTDPDVITISDDVIQRLDSALRSPRGPAATSGVPAGIGYPSYSEMSGRSHQTEMDKLDQEWRQRLDGLDQQNQLLYKLATSKFTAEVADVHREYVSDFMKPVCQNTQNAVLECYQKNSKQPLQCSREVAAFQNCVSATRLHLSAK</sequence>
<reference evidence="2" key="1">
    <citation type="submission" date="2021-01" db="UniProtKB">
        <authorList>
            <consortium name="EnsemblMetazoa"/>
        </authorList>
    </citation>
    <scope>IDENTIFICATION</scope>
</reference>
<dbReference type="RefSeq" id="XP_022664606.1">
    <property type="nucleotide sequence ID" value="XM_022808871.1"/>
</dbReference>